<evidence type="ECO:0000313" key="3">
    <source>
        <dbReference type="Proteomes" id="UP000233100"/>
    </source>
</evidence>
<feature type="chain" id="PRO_5030632294" evidence="1">
    <location>
        <begin position="23"/>
        <end position="104"/>
    </location>
</feature>
<dbReference type="Proteomes" id="UP000233100">
    <property type="component" value="Chromosome 13"/>
</dbReference>
<keyword evidence="1" id="KW-0732">Signal</keyword>
<reference evidence="2" key="2">
    <citation type="submission" date="2025-08" db="UniProtKB">
        <authorList>
            <consortium name="Ensembl"/>
        </authorList>
    </citation>
    <scope>IDENTIFICATION</scope>
</reference>
<evidence type="ECO:0000256" key="1">
    <source>
        <dbReference type="SAM" id="SignalP"/>
    </source>
</evidence>
<dbReference type="AlphaFoldDB" id="A0A7N9CXK2"/>
<dbReference type="Ensembl" id="ENSMFAT00000098587.1">
    <property type="protein sequence ID" value="ENSMFAP00000055227.1"/>
    <property type="gene ID" value="ENSMFAG00000050088.1"/>
</dbReference>
<protein>
    <submittedName>
        <fullName evidence="2">Uncharacterized protein</fullName>
    </submittedName>
</protein>
<name>A0A7N9CXK2_MACFA</name>
<dbReference type="GeneTree" id="ENSGT00940000163244"/>
<proteinExistence type="predicted"/>
<sequence length="104" mass="12217">LQAWVWWLTPVIPALWEAKAGGSLEIRSSKPAWSTWQNLIFTKNTKISWAWWQVPVIPATREAEAQESLEPRKRRLQWAEILPLHSSLGDRARLHLKKKKKKKK</sequence>
<organism evidence="2 3">
    <name type="scientific">Macaca fascicularis</name>
    <name type="common">Crab-eating macaque</name>
    <name type="synonym">Cynomolgus monkey</name>
    <dbReference type="NCBI Taxonomy" id="9541"/>
    <lineage>
        <taxon>Eukaryota</taxon>
        <taxon>Metazoa</taxon>
        <taxon>Chordata</taxon>
        <taxon>Craniata</taxon>
        <taxon>Vertebrata</taxon>
        <taxon>Euteleostomi</taxon>
        <taxon>Mammalia</taxon>
        <taxon>Eutheria</taxon>
        <taxon>Euarchontoglires</taxon>
        <taxon>Primates</taxon>
        <taxon>Haplorrhini</taxon>
        <taxon>Catarrhini</taxon>
        <taxon>Cercopithecidae</taxon>
        <taxon>Cercopithecinae</taxon>
        <taxon>Macaca</taxon>
    </lineage>
</organism>
<reference evidence="2 3" key="1">
    <citation type="submission" date="2013-03" db="EMBL/GenBank/DDBJ databases">
        <authorList>
            <person name="Warren W."/>
            <person name="Wilson R.K."/>
        </authorList>
    </citation>
    <scope>NUCLEOTIDE SEQUENCE</scope>
</reference>
<evidence type="ECO:0000313" key="2">
    <source>
        <dbReference type="Ensembl" id="ENSMFAP00000055227.1"/>
    </source>
</evidence>
<reference evidence="2" key="3">
    <citation type="submission" date="2025-09" db="UniProtKB">
        <authorList>
            <consortium name="Ensembl"/>
        </authorList>
    </citation>
    <scope>IDENTIFICATION</scope>
</reference>
<keyword evidence="3" id="KW-1185">Reference proteome</keyword>
<feature type="signal peptide" evidence="1">
    <location>
        <begin position="1"/>
        <end position="22"/>
    </location>
</feature>
<accession>A0A7N9CXK2</accession>